<dbReference type="Gene3D" id="3.40.366.10">
    <property type="entry name" value="Malonyl-Coenzyme A Acyl Carrier Protein, domain 2"/>
    <property type="match status" value="1"/>
</dbReference>
<evidence type="ECO:0000313" key="7">
    <source>
        <dbReference type="EMBL" id="BDG60613.1"/>
    </source>
</evidence>
<dbReference type="FunFam" id="3.30.70.250:FF:000001">
    <property type="entry name" value="Malonyl CoA-acyl carrier protein transacylase"/>
    <property type="match status" value="1"/>
</dbReference>
<reference evidence="7" key="1">
    <citation type="submission" date="2022-03" db="EMBL/GenBank/DDBJ databases">
        <title>Complete genome sequence of Caldinitratiruptor microaerophilus.</title>
        <authorList>
            <person name="Mukaiyama R."/>
            <person name="Nishiyama T."/>
            <person name="Ueda K."/>
        </authorList>
    </citation>
    <scope>NUCLEOTIDE SEQUENCE</scope>
    <source>
        <strain evidence="7">JCM 16183</strain>
    </source>
</reference>
<gene>
    <name evidence="7" type="primary">fabD</name>
    <name evidence="7" type="ORF">caldi_17030</name>
</gene>
<proteinExistence type="inferred from homology"/>
<dbReference type="InterPro" id="IPR014043">
    <property type="entry name" value="Acyl_transferase_dom"/>
</dbReference>
<protein>
    <recommendedName>
        <fullName evidence="4">Malonyl CoA-acyl carrier protein transacylase</fullName>
        <ecNumber evidence="4">2.3.1.39</ecNumber>
    </recommendedName>
</protein>
<dbReference type="EC" id="2.3.1.39" evidence="4"/>
<sequence>MGKIAFVFPGQGSQYVGMGQALAEAYPAARRRLEEAGEALGMDLMRLLFEGPEDALAETENTQPAILAVSVACLEVLRQEGLEPEVAAGLSLGEYSALVAAGALEFATAVQVVRQRGRFMQDAVPLGVGGMAAILGLDTVVVEAICEQARGVGWVEPANYNCPGQVVVAGEVAAVDRAVQLAKEAGAARAVKLAVSAPFHTRMLAPAADRLAEVLAAVPIRPARIPVVANVTAEPVQDPEEIRTLLIRQVASPVRWEQSVRRMVADGVDTFVEVGPGRALSGFIKRIDRRLKVFNVEDPQTLAGALDSLGRVW</sequence>
<evidence type="ECO:0000256" key="4">
    <source>
        <dbReference type="PIRNR" id="PIRNR000446"/>
    </source>
</evidence>
<dbReference type="SMART" id="SM00827">
    <property type="entry name" value="PKS_AT"/>
    <property type="match status" value="1"/>
</dbReference>
<dbReference type="PIRSF" id="PIRSF000446">
    <property type="entry name" value="Mct"/>
    <property type="match status" value="1"/>
</dbReference>
<feature type="active site" evidence="5">
    <location>
        <position position="200"/>
    </location>
</feature>
<evidence type="ECO:0000256" key="5">
    <source>
        <dbReference type="PIRSR" id="PIRSR000446-1"/>
    </source>
</evidence>
<keyword evidence="1 4" id="KW-0808">Transferase</keyword>
<evidence type="ECO:0000256" key="3">
    <source>
        <dbReference type="ARBA" id="ARBA00048462"/>
    </source>
</evidence>
<dbReference type="Gene3D" id="3.30.70.250">
    <property type="entry name" value="Malonyl-CoA ACP transacylase, ACP-binding"/>
    <property type="match status" value="1"/>
</dbReference>
<dbReference type="Pfam" id="PF00698">
    <property type="entry name" value="Acyl_transf_1"/>
    <property type="match status" value="1"/>
</dbReference>
<evidence type="ECO:0000256" key="1">
    <source>
        <dbReference type="ARBA" id="ARBA00022679"/>
    </source>
</evidence>
<name>A0AA35CLH9_9FIRM</name>
<dbReference type="SUPFAM" id="SSF52151">
    <property type="entry name" value="FabD/lysophospholipase-like"/>
    <property type="match status" value="1"/>
</dbReference>
<dbReference type="InterPro" id="IPR001227">
    <property type="entry name" value="Ac_transferase_dom_sf"/>
</dbReference>
<feature type="domain" description="Malonyl-CoA:ACP transacylase (MAT)" evidence="6">
    <location>
        <begin position="7"/>
        <end position="313"/>
    </location>
</feature>
<accession>A0AA35CLH9</accession>
<dbReference type="InterPro" id="IPR004410">
    <property type="entry name" value="Malonyl_CoA-ACP_transAc_FabD"/>
</dbReference>
<dbReference type="PANTHER" id="PTHR42681">
    <property type="entry name" value="MALONYL-COA-ACYL CARRIER PROTEIN TRANSACYLASE, MITOCHONDRIAL"/>
    <property type="match status" value="1"/>
</dbReference>
<organism evidence="7 8">
    <name type="scientific">Caldinitratiruptor microaerophilus</name>
    <dbReference type="NCBI Taxonomy" id="671077"/>
    <lineage>
        <taxon>Bacteria</taxon>
        <taxon>Bacillati</taxon>
        <taxon>Bacillota</taxon>
        <taxon>Clostridia</taxon>
        <taxon>Eubacteriales</taxon>
        <taxon>Symbiobacteriaceae</taxon>
        <taxon>Caldinitratiruptor</taxon>
    </lineage>
</organism>
<dbReference type="EMBL" id="AP025628">
    <property type="protein sequence ID" value="BDG60613.1"/>
    <property type="molecule type" value="Genomic_DNA"/>
</dbReference>
<dbReference type="AlphaFoldDB" id="A0AA35CLH9"/>
<dbReference type="GO" id="GO:0004314">
    <property type="term" value="F:[acyl-carrier-protein] S-malonyltransferase activity"/>
    <property type="evidence" value="ECO:0007669"/>
    <property type="project" value="UniProtKB-EC"/>
</dbReference>
<comment type="similarity">
    <text evidence="4">Belongs to the fabD family.</text>
</comment>
<dbReference type="InterPro" id="IPR024925">
    <property type="entry name" value="Malonyl_CoA-ACP_transAc"/>
</dbReference>
<dbReference type="SUPFAM" id="SSF55048">
    <property type="entry name" value="Probable ACP-binding domain of malonyl-CoA ACP transacylase"/>
    <property type="match status" value="1"/>
</dbReference>
<dbReference type="RefSeq" id="WP_264844624.1">
    <property type="nucleotide sequence ID" value="NZ_AP025628.1"/>
</dbReference>
<dbReference type="PANTHER" id="PTHR42681:SF1">
    <property type="entry name" value="MALONYL-COA-ACYL CARRIER PROTEIN TRANSACYLASE, MITOCHONDRIAL"/>
    <property type="match status" value="1"/>
</dbReference>
<evidence type="ECO:0000256" key="2">
    <source>
        <dbReference type="ARBA" id="ARBA00023315"/>
    </source>
</evidence>
<dbReference type="InterPro" id="IPR050858">
    <property type="entry name" value="Mal-CoA-ACP_Trans/PKS_FabD"/>
</dbReference>
<dbReference type="GO" id="GO:0006633">
    <property type="term" value="P:fatty acid biosynthetic process"/>
    <property type="evidence" value="ECO:0007669"/>
    <property type="project" value="TreeGrafter"/>
</dbReference>
<feature type="active site" evidence="5">
    <location>
        <position position="91"/>
    </location>
</feature>
<evidence type="ECO:0000259" key="6">
    <source>
        <dbReference type="SMART" id="SM00827"/>
    </source>
</evidence>
<evidence type="ECO:0000313" key="8">
    <source>
        <dbReference type="Proteomes" id="UP001163687"/>
    </source>
</evidence>
<keyword evidence="2 4" id="KW-0012">Acyltransferase</keyword>
<keyword evidence="8" id="KW-1185">Reference proteome</keyword>
<dbReference type="KEGG" id="cmic:caldi_17030"/>
<dbReference type="InterPro" id="IPR016036">
    <property type="entry name" value="Malonyl_transacylase_ACP-bd"/>
</dbReference>
<dbReference type="Proteomes" id="UP001163687">
    <property type="component" value="Chromosome"/>
</dbReference>
<comment type="catalytic activity">
    <reaction evidence="3 4">
        <text>holo-[ACP] + malonyl-CoA = malonyl-[ACP] + CoA</text>
        <dbReference type="Rhea" id="RHEA:41792"/>
        <dbReference type="Rhea" id="RHEA-COMP:9623"/>
        <dbReference type="Rhea" id="RHEA-COMP:9685"/>
        <dbReference type="ChEBI" id="CHEBI:57287"/>
        <dbReference type="ChEBI" id="CHEBI:57384"/>
        <dbReference type="ChEBI" id="CHEBI:64479"/>
        <dbReference type="ChEBI" id="CHEBI:78449"/>
        <dbReference type="EC" id="2.3.1.39"/>
    </reaction>
</comment>
<dbReference type="InterPro" id="IPR016035">
    <property type="entry name" value="Acyl_Trfase/lysoPLipase"/>
</dbReference>
<dbReference type="NCBIfam" id="TIGR00128">
    <property type="entry name" value="fabD"/>
    <property type="match status" value="1"/>
</dbReference>
<dbReference type="GO" id="GO:0005829">
    <property type="term" value="C:cytosol"/>
    <property type="evidence" value="ECO:0007669"/>
    <property type="project" value="TreeGrafter"/>
</dbReference>